<sequence length="916" mass="99734">MGSGTAAAAAAATLSFDPLTDNLIDMETPYPERAASGAGGGVGRPASSVHARGGLGRAYMNGGTTVERTADNRLRGTALTASADHGGDKRTDMPGTRNRYARPYEDAGQDAYTAYQESAHYGDGDNDTPAAGADRARTKSGKTPRPQSRYSLRSHVNTPGRLSYDRDFNPHEEGHDEYHRKDSDTASRRSMHVPTPYTARIKGPGAFPATAQRFSQRRPTAHDANGNDAPSPTDPRRPLTRTASGNAALVDSDLLTNHRYLSHGDSAHRGWGEYTRNEDAAERETVHSFSDSFISNSTAGGGDNGDDSERDNPTLMKRLLRNIAAGWSGSTGSFAERVSFVFFMLYFLIKETCVVLGMFLCRLAFNCIIGPIYSGIREVILLPTSLWSVLTPGNSHDTAQSMKHILTGLSVVALSIIAGQYGQPVLTSLGDLSRLSSVSNWIARAPLSITPPTNLEPLTDEEIDRLGGHDSFAVKRLVSVEQTIKHLYSLLDNVQSQREDETQDVRESLKRLQLERQTLIDSKRREQQRIDNLEREYSSMKRDLKMSSANGAETTKLAKELQTLKKYIDNLAKSSSRKNKGSGTSLADVRQLINDAIKVQESELKAMLQPEWLATDGDAAYVNVARMIEGALNRYTNDRLGKTDFALFSAGSRIIRELTSPTFEPPASGLRQKTWRFLGMVSSHQPTTILDPDTHVGECWPMLGSSGQVAIHLAQPVDVSDFAIEHVARSIAIDWRSAPRHIEVWGYVFDSKSSRGVDATDPLKAAEQGTMLSAPMSANDQSQPVLSDVAGHKDDEAEAGPGVTYTDSADSNASDKASANGPGEHTDASTAPGIENPPFARNNPEYGIEKLTLLASHEYAPSDASALQIIRPNADSELANGTIRVRTIILKIKSNWGHPNHTCLYRFRVHGHPAAI</sequence>
<feature type="compositionally biased region" description="Basic and acidic residues" evidence="6">
    <location>
        <begin position="163"/>
        <end position="187"/>
    </location>
</feature>
<gene>
    <name evidence="8" type="ORF">H4R20_005558</name>
</gene>
<dbReference type="Pfam" id="PF07738">
    <property type="entry name" value="Sad1_UNC"/>
    <property type="match status" value="2"/>
</dbReference>
<keyword evidence="9" id="KW-1185">Reference proteome</keyword>
<dbReference type="AlphaFoldDB" id="A0A9W8HR68"/>
<feature type="region of interest" description="Disordered" evidence="6">
    <location>
        <begin position="292"/>
        <end position="312"/>
    </location>
</feature>
<dbReference type="GO" id="GO:0034993">
    <property type="term" value="C:meiotic nuclear membrane microtubule tethering complex"/>
    <property type="evidence" value="ECO:0007669"/>
    <property type="project" value="TreeGrafter"/>
</dbReference>
<keyword evidence="5" id="KW-0175">Coiled coil</keyword>
<feature type="coiled-coil region" evidence="5">
    <location>
        <begin position="491"/>
        <end position="550"/>
    </location>
</feature>
<evidence type="ECO:0000256" key="4">
    <source>
        <dbReference type="ARBA" id="ARBA00023136"/>
    </source>
</evidence>
<feature type="compositionally biased region" description="Low complexity" evidence="6">
    <location>
        <begin position="807"/>
        <end position="820"/>
    </location>
</feature>
<keyword evidence="3" id="KW-1133">Transmembrane helix</keyword>
<accession>A0A9W8HR68</accession>
<dbReference type="InterPro" id="IPR045119">
    <property type="entry name" value="SUN1-5"/>
</dbReference>
<evidence type="ECO:0000313" key="9">
    <source>
        <dbReference type="Proteomes" id="UP001140094"/>
    </source>
</evidence>
<dbReference type="PANTHER" id="PTHR12911">
    <property type="entry name" value="SAD1/UNC-84-LIKE PROTEIN-RELATED"/>
    <property type="match status" value="1"/>
</dbReference>
<evidence type="ECO:0000313" key="8">
    <source>
        <dbReference type="EMBL" id="KAJ2796347.1"/>
    </source>
</evidence>
<dbReference type="PROSITE" id="PS51469">
    <property type="entry name" value="SUN"/>
    <property type="match status" value="1"/>
</dbReference>
<evidence type="ECO:0000256" key="3">
    <source>
        <dbReference type="ARBA" id="ARBA00022989"/>
    </source>
</evidence>
<evidence type="ECO:0000256" key="5">
    <source>
        <dbReference type="SAM" id="Coils"/>
    </source>
</evidence>
<dbReference type="Proteomes" id="UP001140094">
    <property type="component" value="Unassembled WGS sequence"/>
</dbReference>
<dbReference type="EMBL" id="JANBUO010001927">
    <property type="protein sequence ID" value="KAJ2796347.1"/>
    <property type="molecule type" value="Genomic_DNA"/>
</dbReference>
<feature type="region of interest" description="Disordered" evidence="6">
    <location>
        <begin position="119"/>
        <end position="190"/>
    </location>
</feature>
<dbReference type="GO" id="GO:0043495">
    <property type="term" value="F:protein-membrane adaptor activity"/>
    <property type="evidence" value="ECO:0007669"/>
    <property type="project" value="TreeGrafter"/>
</dbReference>
<feature type="domain" description="SUN" evidence="7">
    <location>
        <begin position="651"/>
        <end position="914"/>
    </location>
</feature>
<keyword evidence="2" id="KW-0812">Transmembrane</keyword>
<evidence type="ECO:0000256" key="6">
    <source>
        <dbReference type="SAM" id="MobiDB-lite"/>
    </source>
</evidence>
<name>A0A9W8HR68_9FUNG</name>
<feature type="region of interest" description="Disordered" evidence="6">
    <location>
        <begin position="18"/>
        <end position="104"/>
    </location>
</feature>
<comment type="subcellular location">
    <subcellularLocation>
        <location evidence="1">Membrane</location>
    </subcellularLocation>
</comment>
<evidence type="ECO:0000256" key="2">
    <source>
        <dbReference type="ARBA" id="ARBA00022692"/>
    </source>
</evidence>
<dbReference type="PANTHER" id="PTHR12911:SF8">
    <property type="entry name" value="KLAROID PROTEIN-RELATED"/>
    <property type="match status" value="1"/>
</dbReference>
<comment type="caution">
    <text evidence="8">The sequence shown here is derived from an EMBL/GenBank/DDBJ whole genome shotgun (WGS) entry which is preliminary data.</text>
</comment>
<dbReference type="Gene3D" id="2.60.120.260">
    <property type="entry name" value="Galactose-binding domain-like"/>
    <property type="match status" value="1"/>
</dbReference>
<dbReference type="InterPro" id="IPR012919">
    <property type="entry name" value="SUN_dom"/>
</dbReference>
<evidence type="ECO:0000259" key="7">
    <source>
        <dbReference type="PROSITE" id="PS51469"/>
    </source>
</evidence>
<organism evidence="8 9">
    <name type="scientific">Coemansia guatemalensis</name>
    <dbReference type="NCBI Taxonomy" id="2761395"/>
    <lineage>
        <taxon>Eukaryota</taxon>
        <taxon>Fungi</taxon>
        <taxon>Fungi incertae sedis</taxon>
        <taxon>Zoopagomycota</taxon>
        <taxon>Kickxellomycotina</taxon>
        <taxon>Kickxellomycetes</taxon>
        <taxon>Kickxellales</taxon>
        <taxon>Kickxellaceae</taxon>
        <taxon>Coemansia</taxon>
    </lineage>
</organism>
<feature type="region of interest" description="Disordered" evidence="6">
    <location>
        <begin position="793"/>
        <end position="842"/>
    </location>
</feature>
<keyword evidence="4" id="KW-0472">Membrane</keyword>
<feature type="compositionally biased region" description="Polar residues" evidence="6">
    <location>
        <begin position="145"/>
        <end position="157"/>
    </location>
</feature>
<reference evidence="8" key="1">
    <citation type="submission" date="2022-07" db="EMBL/GenBank/DDBJ databases">
        <title>Phylogenomic reconstructions and comparative analyses of Kickxellomycotina fungi.</title>
        <authorList>
            <person name="Reynolds N.K."/>
            <person name="Stajich J.E."/>
            <person name="Barry K."/>
            <person name="Grigoriev I.V."/>
            <person name="Crous P."/>
            <person name="Smith M.E."/>
        </authorList>
    </citation>
    <scope>NUCLEOTIDE SEQUENCE</scope>
    <source>
        <strain evidence="8">NRRL 1565</strain>
    </source>
</reference>
<proteinExistence type="predicted"/>
<evidence type="ECO:0000256" key="1">
    <source>
        <dbReference type="ARBA" id="ARBA00004370"/>
    </source>
</evidence>
<protein>
    <recommendedName>
        <fullName evidence="7">SUN domain-containing protein</fullName>
    </recommendedName>
</protein>
<dbReference type="OrthoDB" id="342281at2759"/>
<feature type="region of interest" description="Disordered" evidence="6">
    <location>
        <begin position="213"/>
        <end position="241"/>
    </location>
</feature>